<dbReference type="GO" id="GO:0061579">
    <property type="term" value="F:N-acyl homoserine lactone synthase activity"/>
    <property type="evidence" value="ECO:0007669"/>
    <property type="project" value="UniProtKB-UniRule"/>
</dbReference>
<dbReference type="AlphaFoldDB" id="A0A1U6IX62"/>
<evidence type="ECO:0000256" key="6">
    <source>
        <dbReference type="RuleBase" id="RU361135"/>
    </source>
</evidence>
<organism evidence="7 8">
    <name type="scientific">Novosphingobium mathurense</name>
    <dbReference type="NCBI Taxonomy" id="428990"/>
    <lineage>
        <taxon>Bacteria</taxon>
        <taxon>Pseudomonadati</taxon>
        <taxon>Pseudomonadota</taxon>
        <taxon>Alphaproteobacteria</taxon>
        <taxon>Sphingomonadales</taxon>
        <taxon>Sphingomonadaceae</taxon>
        <taxon>Novosphingobium</taxon>
    </lineage>
</organism>
<name>A0A1U6IX62_9SPHN</name>
<dbReference type="RefSeq" id="WP_079732075.1">
    <property type="nucleotide sequence ID" value="NZ_FVZE01000020.1"/>
</dbReference>
<dbReference type="EC" id="2.3.1.184" evidence="6"/>
<dbReference type="PRINTS" id="PR01549">
    <property type="entry name" value="AUTOINDCRSYN"/>
</dbReference>
<keyword evidence="1 5" id="KW-0673">Quorum sensing</keyword>
<evidence type="ECO:0000256" key="4">
    <source>
        <dbReference type="ARBA" id="ARBA00022929"/>
    </source>
</evidence>
<protein>
    <recommendedName>
        <fullName evidence="6">Acyl-homoserine-lactone synthase</fullName>
        <ecNumber evidence="6">2.3.1.184</ecNumber>
    </recommendedName>
    <alternativeName>
        <fullName evidence="6">Autoinducer synthesis protein</fullName>
    </alternativeName>
</protein>
<sequence length="208" mass="23758">MPSRVRAPRALESKAFRAMFAARKEVFVDLLKWDLPVLAEQYEMDRFDGVDAEYMIMLDGEGRHRSSARLLKTDRPHLLDELYPFLCDGPLPSGPTVREITRFCLDRHQNATERRLARDQLVTALAEHALETGITDYTGVADLAWFQQVMRFGWHCSPLGRIALLEGRKLIALHIRIDDRTLDGLRTAGIYQPRTLKLVAGEEAANER</sequence>
<dbReference type="STRING" id="428990.SAMN06295987_12023"/>
<keyword evidence="2 6" id="KW-0808">Transferase</keyword>
<evidence type="ECO:0000256" key="3">
    <source>
        <dbReference type="ARBA" id="ARBA00022691"/>
    </source>
</evidence>
<dbReference type="GO" id="GO:0009372">
    <property type="term" value="P:quorum sensing"/>
    <property type="evidence" value="ECO:0007669"/>
    <property type="project" value="UniProtKB-UniRule"/>
</dbReference>
<dbReference type="PROSITE" id="PS51187">
    <property type="entry name" value="AUTOINDUCER_SYNTH_2"/>
    <property type="match status" value="1"/>
</dbReference>
<evidence type="ECO:0000313" key="7">
    <source>
        <dbReference type="EMBL" id="SLK12591.1"/>
    </source>
</evidence>
<dbReference type="Gene3D" id="3.40.630.30">
    <property type="match status" value="1"/>
</dbReference>
<dbReference type="PANTHER" id="PTHR39322:SF1">
    <property type="entry name" value="ISOVALERYL-HOMOSERINE LACTONE SYNTHASE"/>
    <property type="match status" value="1"/>
</dbReference>
<dbReference type="Pfam" id="PF00765">
    <property type="entry name" value="Autoind_synth"/>
    <property type="match status" value="1"/>
</dbReference>
<comment type="catalytic activity">
    <reaction evidence="6">
        <text>a fatty acyl-[ACP] + S-adenosyl-L-methionine = an N-acyl-L-homoserine lactone + S-methyl-5'-thioadenosine + holo-[ACP] + H(+)</text>
        <dbReference type="Rhea" id="RHEA:10096"/>
        <dbReference type="Rhea" id="RHEA-COMP:9685"/>
        <dbReference type="Rhea" id="RHEA-COMP:14125"/>
        <dbReference type="ChEBI" id="CHEBI:15378"/>
        <dbReference type="ChEBI" id="CHEBI:17509"/>
        <dbReference type="ChEBI" id="CHEBI:55474"/>
        <dbReference type="ChEBI" id="CHEBI:59789"/>
        <dbReference type="ChEBI" id="CHEBI:64479"/>
        <dbReference type="ChEBI" id="CHEBI:138651"/>
        <dbReference type="EC" id="2.3.1.184"/>
    </reaction>
</comment>
<evidence type="ECO:0000256" key="5">
    <source>
        <dbReference type="PROSITE-ProRule" id="PRU00533"/>
    </source>
</evidence>
<dbReference type="InterPro" id="IPR001690">
    <property type="entry name" value="Autoind_synthase"/>
</dbReference>
<proteinExistence type="inferred from homology"/>
<dbReference type="SUPFAM" id="SSF55729">
    <property type="entry name" value="Acyl-CoA N-acyltransferases (Nat)"/>
    <property type="match status" value="1"/>
</dbReference>
<evidence type="ECO:0000256" key="1">
    <source>
        <dbReference type="ARBA" id="ARBA00022654"/>
    </source>
</evidence>
<gene>
    <name evidence="7" type="ORF">SAMN06295987_12023</name>
</gene>
<dbReference type="Proteomes" id="UP000190989">
    <property type="component" value="Unassembled WGS sequence"/>
</dbReference>
<keyword evidence="8" id="KW-1185">Reference proteome</keyword>
<keyword evidence="4 5" id="KW-0071">Autoinducer synthesis</keyword>
<comment type="similarity">
    <text evidence="5 6">Belongs to the autoinducer synthase family.</text>
</comment>
<dbReference type="EMBL" id="FVZE01000020">
    <property type="protein sequence ID" value="SLK12591.1"/>
    <property type="molecule type" value="Genomic_DNA"/>
</dbReference>
<dbReference type="PANTHER" id="PTHR39322">
    <property type="entry name" value="ACYL-HOMOSERINE-LACTONE SYNTHASE"/>
    <property type="match status" value="1"/>
</dbReference>
<evidence type="ECO:0000256" key="2">
    <source>
        <dbReference type="ARBA" id="ARBA00022679"/>
    </source>
</evidence>
<keyword evidence="3 6" id="KW-0949">S-adenosyl-L-methionine</keyword>
<dbReference type="GO" id="GO:0007165">
    <property type="term" value="P:signal transduction"/>
    <property type="evidence" value="ECO:0007669"/>
    <property type="project" value="TreeGrafter"/>
</dbReference>
<dbReference type="SMR" id="A0A1U6IX62"/>
<evidence type="ECO:0000313" key="8">
    <source>
        <dbReference type="Proteomes" id="UP000190989"/>
    </source>
</evidence>
<reference evidence="8" key="1">
    <citation type="submission" date="2017-02" db="EMBL/GenBank/DDBJ databases">
        <authorList>
            <person name="Varghese N."/>
            <person name="Submissions S."/>
        </authorList>
    </citation>
    <scope>NUCLEOTIDE SEQUENCE [LARGE SCALE GENOMIC DNA]</scope>
    <source>
        <strain evidence="8">SM117</strain>
    </source>
</reference>
<dbReference type="InterPro" id="IPR016181">
    <property type="entry name" value="Acyl_CoA_acyltransferase"/>
</dbReference>
<accession>A0A1U6IX62</accession>